<keyword evidence="2" id="KW-1185">Reference proteome</keyword>
<protein>
    <submittedName>
        <fullName evidence="1">Uncharacterized protein</fullName>
    </submittedName>
</protein>
<evidence type="ECO:0000313" key="2">
    <source>
        <dbReference type="Proteomes" id="UP001162992"/>
    </source>
</evidence>
<name>A0ACC2DY97_DIPCM</name>
<organism evidence="1 2">
    <name type="scientific">Diphasiastrum complanatum</name>
    <name type="common">Issler's clubmoss</name>
    <name type="synonym">Lycopodium complanatum</name>
    <dbReference type="NCBI Taxonomy" id="34168"/>
    <lineage>
        <taxon>Eukaryota</taxon>
        <taxon>Viridiplantae</taxon>
        <taxon>Streptophyta</taxon>
        <taxon>Embryophyta</taxon>
        <taxon>Tracheophyta</taxon>
        <taxon>Lycopodiopsida</taxon>
        <taxon>Lycopodiales</taxon>
        <taxon>Lycopodiaceae</taxon>
        <taxon>Lycopodioideae</taxon>
        <taxon>Diphasiastrum</taxon>
    </lineage>
</organism>
<reference evidence="2" key="1">
    <citation type="journal article" date="2024" name="Proc. Natl. Acad. Sci. U.S.A.">
        <title>Extraordinary preservation of gene collinearity over three hundred million years revealed in homosporous lycophytes.</title>
        <authorList>
            <person name="Li C."/>
            <person name="Wickell D."/>
            <person name="Kuo L.Y."/>
            <person name="Chen X."/>
            <person name="Nie B."/>
            <person name="Liao X."/>
            <person name="Peng D."/>
            <person name="Ji J."/>
            <person name="Jenkins J."/>
            <person name="Williams M."/>
            <person name="Shu S."/>
            <person name="Plott C."/>
            <person name="Barry K."/>
            <person name="Rajasekar S."/>
            <person name="Grimwood J."/>
            <person name="Han X."/>
            <person name="Sun S."/>
            <person name="Hou Z."/>
            <person name="He W."/>
            <person name="Dai G."/>
            <person name="Sun C."/>
            <person name="Schmutz J."/>
            <person name="Leebens-Mack J.H."/>
            <person name="Li F.W."/>
            <person name="Wang L."/>
        </authorList>
    </citation>
    <scope>NUCLEOTIDE SEQUENCE [LARGE SCALE GENOMIC DNA]</scope>
    <source>
        <strain evidence="2">cv. PW_Plant_1</strain>
    </source>
</reference>
<sequence>MADESNNIDEPLMNKEPGFLFNAAEPVYSPTFRPSNSFKGTAISKVKADSEVALEDCTDFKIFVRSEIVRQMWLAGPMVIVNVLQYSLQLVSVMFVGHLGKLELASASVATSFASVTGFTLLIGMGSALETLCGQAYGAKQYQLLGVYLQRAVYVLYIASIPILLIWYNMGTILTAVGQDPEISIYAGQYARWLIPSLFAYASLQPIVKFLQTQSLVLPMVVCSAITTAVHIITCWILIIKLEMGNKGAALATSISYWLNVALLILYVKFSVNCKKTWSGFSKEAFSDLKSFFKLAIPSAVMICLEYWSFEMLVLLSGLLPDPQLEMSALSICLSITSISYMIPFGLSAAASTRVSNELGAGRPYAARMSVNVCLGIGLLEAFTVSTSLLLLKNKVGWAFSNDDGVVKYVSRMVPFLSTCILVDGIQGVLTGVARGCGWQSVGAFVNLGAYYIVGIPIAIIAAFFLHLRGEGLYFGILSGLTIQMIFLTIITFTTNWEKQAQNAADRWSKPENDPILRTQALDV</sequence>
<dbReference type="Proteomes" id="UP001162992">
    <property type="component" value="Chromosome 4"/>
</dbReference>
<dbReference type="EMBL" id="CM055095">
    <property type="protein sequence ID" value="KAJ7559241.1"/>
    <property type="molecule type" value="Genomic_DNA"/>
</dbReference>
<accession>A0ACC2DY97</accession>
<gene>
    <name evidence="1" type="ORF">O6H91_04G075700</name>
</gene>
<comment type="caution">
    <text evidence="1">The sequence shown here is derived from an EMBL/GenBank/DDBJ whole genome shotgun (WGS) entry which is preliminary data.</text>
</comment>
<evidence type="ECO:0000313" key="1">
    <source>
        <dbReference type="EMBL" id="KAJ7559241.1"/>
    </source>
</evidence>
<proteinExistence type="predicted"/>